<protein>
    <submittedName>
        <fullName evidence="1">Uncharacterized protein</fullName>
    </submittedName>
</protein>
<dbReference type="Proteomes" id="UP000305067">
    <property type="component" value="Unassembled WGS sequence"/>
</dbReference>
<dbReference type="AlphaFoldDB" id="A0A5C3QMN3"/>
<accession>A0A5C3QMN3</accession>
<evidence type="ECO:0000313" key="2">
    <source>
        <dbReference type="Proteomes" id="UP000305067"/>
    </source>
</evidence>
<keyword evidence="2" id="KW-1185">Reference proteome</keyword>
<dbReference type="EMBL" id="ML178824">
    <property type="protein sequence ID" value="TFL01741.1"/>
    <property type="molecule type" value="Genomic_DNA"/>
</dbReference>
<evidence type="ECO:0000313" key="1">
    <source>
        <dbReference type="EMBL" id="TFL01741.1"/>
    </source>
</evidence>
<gene>
    <name evidence="1" type="ORF">BDV98DRAFT_592972</name>
</gene>
<proteinExistence type="predicted"/>
<sequence>MQPHVAQQVRTMRLSGQIRGTSTLPLSMQAFANMRNLKTLCIEGDIFAKPEDPVKNQFVDIRVKMDICHLEINPRRMTNTNYAVGFLLRSMEQDPRFDFTDILEYNNYTYDSATILTLALHVPSVVSFSQLRLSRLRDPELTIVRPRAQSYRLLCEFLHAHAKIEHLAIDYQNVLNTHTAPTINLADVHEVFTPATLPRLRTFRGSSQSFYALVKAKLGSLTRLRRLNLGSSHTHPEEQAAFGRLVQELQSSPIRLGGLKALSIQLSLNALDVTDHLGRLCGGTVEDWFGHLPHTIDESVSTKAVAVFKPVTTLRVIHFCYDSAWFLGGLSR</sequence>
<name>A0A5C3QMN3_9AGAR</name>
<organism evidence="1 2">
    <name type="scientific">Pterulicium gracile</name>
    <dbReference type="NCBI Taxonomy" id="1884261"/>
    <lineage>
        <taxon>Eukaryota</taxon>
        <taxon>Fungi</taxon>
        <taxon>Dikarya</taxon>
        <taxon>Basidiomycota</taxon>
        <taxon>Agaricomycotina</taxon>
        <taxon>Agaricomycetes</taxon>
        <taxon>Agaricomycetidae</taxon>
        <taxon>Agaricales</taxon>
        <taxon>Pleurotineae</taxon>
        <taxon>Pterulaceae</taxon>
        <taxon>Pterulicium</taxon>
    </lineage>
</organism>
<reference evidence="1 2" key="1">
    <citation type="journal article" date="2019" name="Nat. Ecol. Evol.">
        <title>Megaphylogeny resolves global patterns of mushroom evolution.</title>
        <authorList>
            <person name="Varga T."/>
            <person name="Krizsan K."/>
            <person name="Foldi C."/>
            <person name="Dima B."/>
            <person name="Sanchez-Garcia M."/>
            <person name="Sanchez-Ramirez S."/>
            <person name="Szollosi G.J."/>
            <person name="Szarkandi J.G."/>
            <person name="Papp V."/>
            <person name="Albert L."/>
            <person name="Andreopoulos W."/>
            <person name="Angelini C."/>
            <person name="Antonin V."/>
            <person name="Barry K.W."/>
            <person name="Bougher N.L."/>
            <person name="Buchanan P."/>
            <person name="Buyck B."/>
            <person name="Bense V."/>
            <person name="Catcheside P."/>
            <person name="Chovatia M."/>
            <person name="Cooper J."/>
            <person name="Damon W."/>
            <person name="Desjardin D."/>
            <person name="Finy P."/>
            <person name="Geml J."/>
            <person name="Haridas S."/>
            <person name="Hughes K."/>
            <person name="Justo A."/>
            <person name="Karasinski D."/>
            <person name="Kautmanova I."/>
            <person name="Kiss B."/>
            <person name="Kocsube S."/>
            <person name="Kotiranta H."/>
            <person name="LaButti K.M."/>
            <person name="Lechner B.E."/>
            <person name="Liimatainen K."/>
            <person name="Lipzen A."/>
            <person name="Lukacs Z."/>
            <person name="Mihaltcheva S."/>
            <person name="Morgado L.N."/>
            <person name="Niskanen T."/>
            <person name="Noordeloos M.E."/>
            <person name="Ohm R.A."/>
            <person name="Ortiz-Santana B."/>
            <person name="Ovrebo C."/>
            <person name="Racz N."/>
            <person name="Riley R."/>
            <person name="Savchenko A."/>
            <person name="Shiryaev A."/>
            <person name="Soop K."/>
            <person name="Spirin V."/>
            <person name="Szebenyi C."/>
            <person name="Tomsovsky M."/>
            <person name="Tulloss R.E."/>
            <person name="Uehling J."/>
            <person name="Grigoriev I.V."/>
            <person name="Vagvolgyi C."/>
            <person name="Papp T."/>
            <person name="Martin F.M."/>
            <person name="Miettinen O."/>
            <person name="Hibbett D.S."/>
            <person name="Nagy L.G."/>
        </authorList>
    </citation>
    <scope>NUCLEOTIDE SEQUENCE [LARGE SCALE GENOMIC DNA]</scope>
    <source>
        <strain evidence="1 2">CBS 309.79</strain>
    </source>
</reference>